<keyword evidence="1" id="KW-0863">Zinc-finger</keyword>
<dbReference type="Pfam" id="PF13912">
    <property type="entry name" value="zf-C2H2_6"/>
    <property type="match status" value="1"/>
</dbReference>
<dbReference type="InterPro" id="IPR029063">
    <property type="entry name" value="SAM-dependent_MTases_sf"/>
</dbReference>
<evidence type="ECO:0000313" key="5">
    <source>
        <dbReference type="Proteomes" id="UP000332933"/>
    </source>
</evidence>
<dbReference type="InterPro" id="IPR013087">
    <property type="entry name" value="Znf_C2H2_type"/>
</dbReference>
<reference evidence="4 5" key="1">
    <citation type="submission" date="2019-03" db="EMBL/GenBank/DDBJ databases">
        <authorList>
            <person name="Gaulin E."/>
            <person name="Dumas B."/>
        </authorList>
    </citation>
    <scope>NUCLEOTIDE SEQUENCE [LARGE SCALE GENOMIC DNA]</scope>
    <source>
        <strain evidence="4">CBS 568.67</strain>
    </source>
</reference>
<dbReference type="GO" id="GO:0070475">
    <property type="term" value="P:rRNA base methylation"/>
    <property type="evidence" value="ECO:0007669"/>
    <property type="project" value="InterPro"/>
</dbReference>
<dbReference type="InterPro" id="IPR019446">
    <property type="entry name" value="BMT5-like"/>
</dbReference>
<proteinExistence type="predicted"/>
<keyword evidence="1" id="KW-0479">Metal-binding</keyword>
<dbReference type="Proteomes" id="UP000332933">
    <property type="component" value="Unassembled WGS sequence"/>
</dbReference>
<dbReference type="SUPFAM" id="SSF57667">
    <property type="entry name" value="beta-beta-alpha zinc fingers"/>
    <property type="match status" value="1"/>
</dbReference>
<feature type="domain" description="C2H2-type" evidence="2">
    <location>
        <begin position="338"/>
        <end position="369"/>
    </location>
</feature>
<dbReference type="SUPFAM" id="SSF53335">
    <property type="entry name" value="S-adenosyl-L-methionine-dependent methyltransferases"/>
    <property type="match status" value="1"/>
</dbReference>
<evidence type="ECO:0000256" key="1">
    <source>
        <dbReference type="PROSITE-ProRule" id="PRU00042"/>
    </source>
</evidence>
<evidence type="ECO:0000313" key="4">
    <source>
        <dbReference type="EMBL" id="VFT86569.1"/>
    </source>
</evidence>
<name>A0A485KNT3_9STRA</name>
<accession>A0A485KNT3</accession>
<dbReference type="SMART" id="SM00355">
    <property type="entry name" value="ZnF_C2H2"/>
    <property type="match status" value="4"/>
</dbReference>
<dbReference type="EMBL" id="VJMH01005156">
    <property type="protein sequence ID" value="KAF0699763.1"/>
    <property type="molecule type" value="Genomic_DNA"/>
</dbReference>
<dbReference type="PANTHER" id="PTHR11538">
    <property type="entry name" value="PHENYLALANYL-TRNA SYNTHETASE"/>
    <property type="match status" value="1"/>
</dbReference>
<gene>
    <name evidence="4" type="primary">Aste57867_9690</name>
    <name evidence="3" type="ORF">As57867_009652</name>
    <name evidence="4" type="ORF">ASTE57867_9690</name>
</gene>
<reference evidence="3" key="2">
    <citation type="submission" date="2019-06" db="EMBL/GenBank/DDBJ databases">
        <title>Genomics analysis of Aphanomyces spp. identifies a new class of oomycete effector associated with host adaptation.</title>
        <authorList>
            <person name="Gaulin E."/>
        </authorList>
    </citation>
    <scope>NUCLEOTIDE SEQUENCE</scope>
    <source>
        <strain evidence="3">CBS 578.67</strain>
    </source>
</reference>
<dbReference type="Pfam" id="PF10354">
    <property type="entry name" value="BMT5-like"/>
    <property type="match status" value="1"/>
</dbReference>
<dbReference type="EMBL" id="CAADRA010005177">
    <property type="protein sequence ID" value="VFT86569.1"/>
    <property type="molecule type" value="Genomic_DNA"/>
</dbReference>
<sequence>MADDAKVFRVLTVGDGDLSYSRSLLERSNWKDLDVSDPSASVHLTATTYDSFAALSEKYAMAASNIDALKAATTLPHLTVHVQHEVDATNLAPLFGSSAADLHFDRIVFHHPHSGVEDVHRHRRLLSHFFHAALAVLKPHGRILVTLARDQPERWEILKRAAAANLVCTEQVVWTAPKGYTRKRHQSDKSFHQVLLHGEKLQQESTLFGFGRVGDGGKDDSTASSTTATMTAPSAPVPVSLGNPAWEFACDLCGGKRFATAQGKKTHMHMVHELNVKKRKRDGAALACADCGGRVFADDEALKQHRLAKHGKDSKIHPDWFHNQTTATAPPVATPDSYSCAICDEAFPTQSALDGHWTTLQPIQTEKVPCPTCPKTFEDLRALRQHQNFCQATVKATPQLRKEQKTT</sequence>
<keyword evidence="5" id="KW-1185">Reference proteome</keyword>
<keyword evidence="1" id="KW-0862">Zinc</keyword>
<dbReference type="GO" id="GO:0008270">
    <property type="term" value="F:zinc ion binding"/>
    <property type="evidence" value="ECO:0007669"/>
    <property type="project" value="UniProtKB-KW"/>
</dbReference>
<evidence type="ECO:0000259" key="2">
    <source>
        <dbReference type="PROSITE" id="PS50157"/>
    </source>
</evidence>
<dbReference type="InterPro" id="IPR036236">
    <property type="entry name" value="Znf_C2H2_sf"/>
</dbReference>
<dbReference type="Pfam" id="PF00096">
    <property type="entry name" value="zf-C2H2"/>
    <property type="match status" value="1"/>
</dbReference>
<dbReference type="AlphaFoldDB" id="A0A485KNT3"/>
<evidence type="ECO:0000313" key="3">
    <source>
        <dbReference type="EMBL" id="KAF0699763.1"/>
    </source>
</evidence>
<dbReference type="GO" id="GO:0070042">
    <property type="term" value="F:rRNA (uridine-N3-)-methyltransferase activity"/>
    <property type="evidence" value="ECO:0007669"/>
    <property type="project" value="InterPro"/>
</dbReference>
<dbReference type="OrthoDB" id="273345at2759"/>
<dbReference type="GO" id="GO:0005737">
    <property type="term" value="C:cytoplasm"/>
    <property type="evidence" value="ECO:0007669"/>
    <property type="project" value="TreeGrafter"/>
</dbReference>
<protein>
    <submittedName>
        <fullName evidence="4">Aste57867_9690 protein</fullName>
    </submittedName>
</protein>
<dbReference type="Gene3D" id="3.40.50.150">
    <property type="entry name" value="Vaccinia Virus protein VP39"/>
    <property type="match status" value="1"/>
</dbReference>
<dbReference type="PROSITE" id="PS50157">
    <property type="entry name" value="ZINC_FINGER_C2H2_2"/>
    <property type="match status" value="1"/>
</dbReference>
<dbReference type="PANTHER" id="PTHR11538:SF26">
    <property type="entry name" value="FERREDOXIN-FOLD ANTICODON-BINDING DOMAIN-CONTAINING PROTEIN 1"/>
    <property type="match status" value="1"/>
</dbReference>
<organism evidence="4 5">
    <name type="scientific">Aphanomyces stellatus</name>
    <dbReference type="NCBI Taxonomy" id="120398"/>
    <lineage>
        <taxon>Eukaryota</taxon>
        <taxon>Sar</taxon>
        <taxon>Stramenopiles</taxon>
        <taxon>Oomycota</taxon>
        <taxon>Saprolegniomycetes</taxon>
        <taxon>Saprolegniales</taxon>
        <taxon>Verrucalvaceae</taxon>
        <taxon>Aphanomyces</taxon>
    </lineage>
</organism>
<dbReference type="Gene3D" id="3.30.160.60">
    <property type="entry name" value="Classic Zinc Finger"/>
    <property type="match status" value="2"/>
</dbReference>